<reference evidence="1" key="1">
    <citation type="journal article" date="2015" name="Nature">
        <title>Complex archaea that bridge the gap between prokaryotes and eukaryotes.</title>
        <authorList>
            <person name="Spang A."/>
            <person name="Saw J.H."/>
            <person name="Jorgensen S.L."/>
            <person name="Zaremba-Niedzwiedzka K."/>
            <person name="Martijn J."/>
            <person name="Lind A.E."/>
            <person name="van Eijk R."/>
            <person name="Schleper C."/>
            <person name="Guy L."/>
            <person name="Ettema T.J."/>
        </authorList>
    </citation>
    <scope>NUCLEOTIDE SEQUENCE</scope>
</reference>
<evidence type="ECO:0000313" key="1">
    <source>
        <dbReference type="EMBL" id="KKM69412.1"/>
    </source>
</evidence>
<sequence>MTEETEDHPISKCIMLLFEDMKGNRAEIEGLKKMMGKVAKGMDDLTKRIATLEQLV</sequence>
<protein>
    <submittedName>
        <fullName evidence="1">Uncharacterized protein</fullName>
    </submittedName>
</protein>
<comment type="caution">
    <text evidence="1">The sequence shown here is derived from an EMBL/GenBank/DDBJ whole genome shotgun (WGS) entry which is preliminary data.</text>
</comment>
<gene>
    <name evidence="1" type="ORF">LCGC14_1451150</name>
</gene>
<dbReference type="EMBL" id="LAZR01009997">
    <property type="protein sequence ID" value="KKM69412.1"/>
    <property type="molecule type" value="Genomic_DNA"/>
</dbReference>
<accession>A0A0F9MJM9</accession>
<name>A0A0F9MJM9_9ZZZZ</name>
<organism evidence="1">
    <name type="scientific">marine sediment metagenome</name>
    <dbReference type="NCBI Taxonomy" id="412755"/>
    <lineage>
        <taxon>unclassified sequences</taxon>
        <taxon>metagenomes</taxon>
        <taxon>ecological metagenomes</taxon>
    </lineage>
</organism>
<proteinExistence type="predicted"/>
<dbReference type="AlphaFoldDB" id="A0A0F9MJM9"/>